<dbReference type="EMBL" id="VSSQ01087517">
    <property type="protein sequence ID" value="MPN34462.1"/>
    <property type="molecule type" value="Genomic_DNA"/>
</dbReference>
<proteinExistence type="predicted"/>
<reference evidence="1" key="1">
    <citation type="submission" date="2019-08" db="EMBL/GenBank/DDBJ databases">
        <authorList>
            <person name="Kucharzyk K."/>
            <person name="Murdoch R.W."/>
            <person name="Higgins S."/>
            <person name="Loffler F."/>
        </authorList>
    </citation>
    <scope>NUCLEOTIDE SEQUENCE</scope>
</reference>
<sequence length="83" mass="9492">MGESVCGEFCDISEEDDVDHRGQQRLQNEPERPKNRLFIKSDEISFHQHIEQVAVCPDFFEIKGKERLLGVDIVGGLVLLHTL</sequence>
<protein>
    <submittedName>
        <fullName evidence="1">Uncharacterized protein</fullName>
    </submittedName>
</protein>
<comment type="caution">
    <text evidence="1">The sequence shown here is derived from an EMBL/GenBank/DDBJ whole genome shotgun (WGS) entry which is preliminary data.</text>
</comment>
<organism evidence="1">
    <name type="scientific">bioreactor metagenome</name>
    <dbReference type="NCBI Taxonomy" id="1076179"/>
    <lineage>
        <taxon>unclassified sequences</taxon>
        <taxon>metagenomes</taxon>
        <taxon>ecological metagenomes</taxon>
    </lineage>
</organism>
<accession>A0A645H7W8</accession>
<name>A0A645H7W8_9ZZZZ</name>
<gene>
    <name evidence="1" type="ORF">SDC9_181955</name>
</gene>
<dbReference type="AlphaFoldDB" id="A0A645H7W8"/>
<evidence type="ECO:0000313" key="1">
    <source>
        <dbReference type="EMBL" id="MPN34462.1"/>
    </source>
</evidence>